<dbReference type="Proteomes" id="UP001469365">
    <property type="component" value="Unassembled WGS sequence"/>
</dbReference>
<proteinExistence type="predicted"/>
<gene>
    <name evidence="1" type="ORF">WMW72_22815</name>
</gene>
<accession>A0ABU9DRN7</accession>
<organism evidence="1 2">
    <name type="scientific">Paenibacillus filicis</name>
    <dbReference type="NCBI Taxonomy" id="669464"/>
    <lineage>
        <taxon>Bacteria</taxon>
        <taxon>Bacillati</taxon>
        <taxon>Bacillota</taxon>
        <taxon>Bacilli</taxon>
        <taxon>Bacillales</taxon>
        <taxon>Paenibacillaceae</taxon>
        <taxon>Paenibacillus</taxon>
    </lineage>
</organism>
<dbReference type="RefSeq" id="WP_341417879.1">
    <property type="nucleotide sequence ID" value="NZ_JBBPCC010000016.1"/>
</dbReference>
<evidence type="ECO:0000313" key="2">
    <source>
        <dbReference type="Proteomes" id="UP001469365"/>
    </source>
</evidence>
<name>A0ABU9DRN7_9BACL</name>
<dbReference type="EMBL" id="JBBPCC010000016">
    <property type="protein sequence ID" value="MEK8130743.1"/>
    <property type="molecule type" value="Genomic_DNA"/>
</dbReference>
<keyword evidence="2" id="KW-1185">Reference proteome</keyword>
<evidence type="ECO:0000313" key="1">
    <source>
        <dbReference type="EMBL" id="MEK8130743.1"/>
    </source>
</evidence>
<sequence>MNVLITTSVGTKVTKKGAFSYTDGHLQLTKRLLAAIDPKRLKRLIFVGGTSLRLESLS</sequence>
<comment type="caution">
    <text evidence="1">The sequence shown here is derived from an EMBL/GenBank/DDBJ whole genome shotgun (WGS) entry which is preliminary data.</text>
</comment>
<protein>
    <submittedName>
        <fullName evidence="1">Uncharacterized protein</fullName>
    </submittedName>
</protein>
<reference evidence="1 2" key="1">
    <citation type="submission" date="2024-04" db="EMBL/GenBank/DDBJ databases">
        <title>draft genome sequnece of Paenibacillus filicis.</title>
        <authorList>
            <person name="Kim D.-U."/>
        </authorList>
    </citation>
    <scope>NUCLEOTIDE SEQUENCE [LARGE SCALE GENOMIC DNA]</scope>
    <source>
        <strain evidence="1 2">KACC14197</strain>
    </source>
</reference>